<protein>
    <submittedName>
        <fullName evidence="1">Uncharacterized protein</fullName>
    </submittedName>
</protein>
<keyword evidence="2" id="KW-1185">Reference proteome</keyword>
<reference evidence="1 2" key="2">
    <citation type="submission" date="2019-01" db="EMBL/GenBank/DDBJ databases">
        <title>A chromosome length genome reference of the Java medaka (oryzias javanicus).</title>
        <authorList>
            <person name="Herpin A."/>
            <person name="Takehana Y."/>
            <person name="Naruse K."/>
            <person name="Ansai S."/>
            <person name="Kawaguchi M."/>
        </authorList>
    </citation>
    <scope>NUCLEOTIDE SEQUENCE [LARGE SCALE GENOMIC DNA]</scope>
    <source>
        <strain evidence="1">RS831</strain>
        <tissue evidence="1">Whole body</tissue>
    </source>
</reference>
<reference evidence="1 2" key="1">
    <citation type="submission" date="2018-11" db="EMBL/GenBank/DDBJ databases">
        <authorList>
            <person name="Lopez-Roques C."/>
            <person name="Donnadieu C."/>
            <person name="Bouchez O."/>
            <person name="Klopp C."/>
            <person name="Cabau C."/>
            <person name="Zahm M."/>
        </authorList>
    </citation>
    <scope>NUCLEOTIDE SEQUENCE [LARGE SCALE GENOMIC DNA]</scope>
    <source>
        <strain evidence="1">RS831</strain>
        <tissue evidence="1">Whole body</tissue>
    </source>
</reference>
<dbReference type="AlphaFoldDB" id="A0A437D5S6"/>
<name>A0A437D5S6_ORYJA</name>
<dbReference type="Proteomes" id="UP000283210">
    <property type="component" value="Chromosome 7"/>
</dbReference>
<evidence type="ECO:0000313" key="1">
    <source>
        <dbReference type="EMBL" id="RVE70563.1"/>
    </source>
</evidence>
<sequence>MAELEACAVAVARSAGTRQKAKAEEKIKGAVIVSGELYLDVGNLRAQRLRLLEFGVFWLSVRAWRKTAQRQKRK</sequence>
<dbReference type="EMBL" id="CM012443">
    <property type="protein sequence ID" value="RVE70563.1"/>
    <property type="molecule type" value="Genomic_DNA"/>
</dbReference>
<gene>
    <name evidence="1" type="ORF">OJAV_G00065460</name>
</gene>
<organism evidence="1 2">
    <name type="scientific">Oryzias javanicus</name>
    <name type="common">Javanese ricefish</name>
    <name type="synonym">Aplocheilus javanicus</name>
    <dbReference type="NCBI Taxonomy" id="123683"/>
    <lineage>
        <taxon>Eukaryota</taxon>
        <taxon>Metazoa</taxon>
        <taxon>Chordata</taxon>
        <taxon>Craniata</taxon>
        <taxon>Vertebrata</taxon>
        <taxon>Euteleostomi</taxon>
        <taxon>Actinopterygii</taxon>
        <taxon>Neopterygii</taxon>
        <taxon>Teleostei</taxon>
        <taxon>Neoteleostei</taxon>
        <taxon>Acanthomorphata</taxon>
        <taxon>Ovalentaria</taxon>
        <taxon>Atherinomorphae</taxon>
        <taxon>Beloniformes</taxon>
        <taxon>Adrianichthyidae</taxon>
        <taxon>Oryziinae</taxon>
        <taxon>Oryzias</taxon>
    </lineage>
</organism>
<proteinExistence type="predicted"/>
<evidence type="ECO:0000313" key="2">
    <source>
        <dbReference type="Proteomes" id="UP000283210"/>
    </source>
</evidence>
<accession>A0A437D5S6</accession>